<feature type="chain" id="PRO_5044740660" evidence="1">
    <location>
        <begin position="22"/>
        <end position="138"/>
    </location>
</feature>
<gene>
    <name evidence="2" type="ORF">An01g02560</name>
</gene>
<evidence type="ECO:0000256" key="1">
    <source>
        <dbReference type="SAM" id="SignalP"/>
    </source>
</evidence>
<organism evidence="2">
    <name type="scientific">Aspergillus niger</name>
    <dbReference type="NCBI Taxonomy" id="5061"/>
    <lineage>
        <taxon>Eukaryota</taxon>
        <taxon>Fungi</taxon>
        <taxon>Dikarya</taxon>
        <taxon>Ascomycota</taxon>
        <taxon>Pezizomycotina</taxon>
        <taxon>Eurotiomycetes</taxon>
        <taxon>Eurotiomycetidae</taxon>
        <taxon>Eurotiales</taxon>
        <taxon>Aspergillaceae</taxon>
        <taxon>Aspergillus</taxon>
        <taxon>Aspergillus subgen. Circumdati</taxon>
    </lineage>
</organism>
<dbReference type="AlphaFoldDB" id="A0AAJ8E169"/>
<name>A0AAJ8E169_ASPNG</name>
<evidence type="ECO:0000313" key="2">
    <source>
        <dbReference type="RefSeq" id="XP_059603124.1"/>
    </source>
</evidence>
<dbReference type="RefSeq" id="XP_059603124.1">
    <property type="nucleotide sequence ID" value="XM_059746499.1"/>
</dbReference>
<proteinExistence type="predicted"/>
<reference evidence="2" key="1">
    <citation type="submission" date="2025-02" db="EMBL/GenBank/DDBJ databases">
        <authorList>
            <consortium name="NCBI Genome Project"/>
        </authorList>
    </citation>
    <scope>NUCLEOTIDE SEQUENCE</scope>
</reference>
<sequence>MLHFVVRIFTILIYYELPTQATTRITCGINKRHPDGRLTGWTRARSTSFHTKVKSTIRTTDKPVRLAFRNTISTTNMPTEKLLYGPGLIVAFLRSTSSSLFIITTIVVASYMAEERPSSFVRFRITEIQILLVCVASE</sequence>
<accession>A0AAJ8E169</accession>
<protein>
    <submittedName>
        <fullName evidence="2">Uncharacterized protein</fullName>
    </submittedName>
</protein>
<dbReference type="VEuPathDB" id="FungiDB:An01g02560"/>
<reference evidence="2" key="2">
    <citation type="submission" date="2025-08" db="UniProtKB">
        <authorList>
            <consortium name="RefSeq"/>
        </authorList>
    </citation>
    <scope>IDENTIFICATION</scope>
</reference>
<keyword evidence="1" id="KW-0732">Signal</keyword>
<dbReference type="GeneID" id="84589873"/>
<feature type="signal peptide" evidence="1">
    <location>
        <begin position="1"/>
        <end position="21"/>
    </location>
</feature>
<dbReference type="KEGG" id="ang:An01g02560"/>